<dbReference type="EMBL" id="PREZ01000003">
    <property type="protein sequence ID" value="PPA70747.1"/>
    <property type="molecule type" value="Genomic_DNA"/>
</dbReference>
<evidence type="ECO:0000256" key="2">
    <source>
        <dbReference type="ARBA" id="ARBA00022645"/>
    </source>
</evidence>
<feature type="domain" description="LD-carboxypeptidase N-terminal" evidence="7">
    <location>
        <begin position="13"/>
        <end position="130"/>
    </location>
</feature>
<evidence type="ECO:0000256" key="6">
    <source>
        <dbReference type="PIRSR" id="PIRSR028757-1"/>
    </source>
</evidence>
<dbReference type="RefSeq" id="WP_104057497.1">
    <property type="nucleotide sequence ID" value="NZ_PREZ01000003.1"/>
</dbReference>
<keyword evidence="5" id="KW-0720">Serine protease</keyword>
<dbReference type="PANTHER" id="PTHR30237">
    <property type="entry name" value="MURAMOYLTETRAPEPTIDE CARBOXYPEPTIDASE"/>
    <property type="match status" value="1"/>
</dbReference>
<evidence type="ECO:0000256" key="1">
    <source>
        <dbReference type="ARBA" id="ARBA00010233"/>
    </source>
</evidence>
<dbReference type="GO" id="GO:0004180">
    <property type="term" value="F:carboxypeptidase activity"/>
    <property type="evidence" value="ECO:0007669"/>
    <property type="project" value="UniProtKB-KW"/>
</dbReference>
<evidence type="ECO:0000313" key="9">
    <source>
        <dbReference type="EMBL" id="PPA70747.1"/>
    </source>
</evidence>
<dbReference type="OrthoDB" id="9807329at2"/>
<feature type="domain" description="LD-carboxypeptidase C-terminal" evidence="8">
    <location>
        <begin position="201"/>
        <end position="323"/>
    </location>
</feature>
<proteinExistence type="inferred from homology"/>
<evidence type="ECO:0000313" key="10">
    <source>
        <dbReference type="Proteomes" id="UP000239047"/>
    </source>
</evidence>
<dbReference type="Pfam" id="PF17676">
    <property type="entry name" value="Peptidase_S66C"/>
    <property type="match status" value="1"/>
</dbReference>
<organism evidence="9 10">
    <name type="scientific">Jeotgalibacillus proteolyticus</name>
    <dbReference type="NCBI Taxonomy" id="2082395"/>
    <lineage>
        <taxon>Bacteria</taxon>
        <taxon>Bacillati</taxon>
        <taxon>Bacillota</taxon>
        <taxon>Bacilli</taxon>
        <taxon>Bacillales</taxon>
        <taxon>Caryophanaceae</taxon>
        <taxon>Jeotgalibacillus</taxon>
    </lineage>
</organism>
<evidence type="ECO:0000256" key="5">
    <source>
        <dbReference type="ARBA" id="ARBA00022825"/>
    </source>
</evidence>
<dbReference type="Pfam" id="PF02016">
    <property type="entry name" value="Peptidase_S66"/>
    <property type="match status" value="1"/>
</dbReference>
<keyword evidence="3" id="KW-0645">Protease</keyword>
<comment type="similarity">
    <text evidence="1">Belongs to the peptidase S66 family.</text>
</comment>
<dbReference type="SUPFAM" id="SSF52317">
    <property type="entry name" value="Class I glutamine amidotransferase-like"/>
    <property type="match status" value="1"/>
</dbReference>
<evidence type="ECO:0000256" key="3">
    <source>
        <dbReference type="ARBA" id="ARBA00022670"/>
    </source>
</evidence>
<dbReference type="Gene3D" id="3.50.30.60">
    <property type="entry name" value="LD-carboxypeptidase A C-terminal domain-like"/>
    <property type="match status" value="1"/>
</dbReference>
<dbReference type="PIRSF" id="PIRSF028757">
    <property type="entry name" value="LD-carboxypeptidase"/>
    <property type="match status" value="1"/>
</dbReference>
<dbReference type="GO" id="GO:0008236">
    <property type="term" value="F:serine-type peptidase activity"/>
    <property type="evidence" value="ECO:0007669"/>
    <property type="project" value="UniProtKB-KW"/>
</dbReference>
<dbReference type="SUPFAM" id="SSF141986">
    <property type="entry name" value="LD-carboxypeptidase A C-terminal domain-like"/>
    <property type="match status" value="1"/>
</dbReference>
<dbReference type="InterPro" id="IPR029062">
    <property type="entry name" value="Class_I_gatase-like"/>
</dbReference>
<gene>
    <name evidence="9" type="ORF">C4B60_08110</name>
</gene>
<feature type="active site" description="Charge relay system" evidence="6">
    <location>
        <position position="241"/>
    </location>
</feature>
<feature type="active site" description="Charge relay system" evidence="6">
    <location>
        <position position="308"/>
    </location>
</feature>
<dbReference type="Proteomes" id="UP000239047">
    <property type="component" value="Unassembled WGS sequence"/>
</dbReference>
<protein>
    <submittedName>
        <fullName evidence="9">LD-carboxypeptidase</fullName>
    </submittedName>
</protein>
<dbReference type="InterPro" id="IPR040921">
    <property type="entry name" value="Peptidase_S66C"/>
</dbReference>
<name>A0A2S5GCI1_9BACL</name>
<dbReference type="Gene3D" id="3.40.50.10740">
    <property type="entry name" value="Class I glutamine amidotransferase-like"/>
    <property type="match status" value="1"/>
</dbReference>
<keyword evidence="2 9" id="KW-0121">Carboxypeptidase</keyword>
<dbReference type="AlphaFoldDB" id="A0A2S5GCI1"/>
<comment type="caution">
    <text evidence="9">The sequence shown here is derived from an EMBL/GenBank/DDBJ whole genome shotgun (WGS) entry which is preliminary data.</text>
</comment>
<accession>A0A2S5GCI1</accession>
<dbReference type="InterPro" id="IPR003507">
    <property type="entry name" value="S66_fam"/>
</dbReference>
<dbReference type="CDD" id="cd07062">
    <property type="entry name" value="Peptidase_S66_mccF_like"/>
    <property type="match status" value="1"/>
</dbReference>
<dbReference type="GO" id="GO:0006508">
    <property type="term" value="P:proteolysis"/>
    <property type="evidence" value="ECO:0007669"/>
    <property type="project" value="UniProtKB-KW"/>
</dbReference>
<sequence>MIYFPKLVKGDTIAVTAPSSGVEKELHHLLKESATRMEERGYKVEFGETVWSQKKASSAPATKRALEFNHYMKEQTVQHIVPPWGGELLIEMIEFASFKKLDKKWILGYSDSSVLLLAMTLKTGLATAHGTNFVDLRGKSMDDTTAKWIDVLSTEEGGSVVQYSSEKYQKEWDFENPTDCVFNLTEPTEWKTVSGKEEQFNGRLLGGCIDVIRHLIGTPYGDVKAFREHFMVGEPVVWYFENCDMKTTDLRRTLVQMRLAGWFDDCAGIMFGRSSANQPVEDYTVEDVYKALAEELDVPVVYDIDCGHVPPQLTFINGALAEVSVRGGKGRVEQWFK</sequence>
<evidence type="ECO:0000256" key="4">
    <source>
        <dbReference type="ARBA" id="ARBA00022801"/>
    </source>
</evidence>
<evidence type="ECO:0000259" key="7">
    <source>
        <dbReference type="Pfam" id="PF02016"/>
    </source>
</evidence>
<reference evidence="9 10" key="1">
    <citation type="submission" date="2018-02" db="EMBL/GenBank/DDBJ databases">
        <title>Jeotgalibacillus proteolyticum sp. nov. a protease producing bacterium isolated from ocean sediments of Laizhou Bay.</title>
        <authorList>
            <person name="Li Y."/>
        </authorList>
    </citation>
    <scope>NUCLEOTIDE SEQUENCE [LARGE SCALE GENOMIC DNA]</scope>
    <source>
        <strain evidence="9 10">22-7</strain>
    </source>
</reference>
<feature type="active site" description="Nucleophile" evidence="6">
    <location>
        <position position="110"/>
    </location>
</feature>
<keyword evidence="4" id="KW-0378">Hydrolase</keyword>
<evidence type="ECO:0000259" key="8">
    <source>
        <dbReference type="Pfam" id="PF17676"/>
    </source>
</evidence>
<keyword evidence="10" id="KW-1185">Reference proteome</keyword>
<dbReference type="PANTHER" id="PTHR30237:SF2">
    <property type="entry name" value="MUREIN TETRAPEPTIDE CARBOXYPEPTIDASE"/>
    <property type="match status" value="1"/>
</dbReference>
<dbReference type="InterPro" id="IPR027461">
    <property type="entry name" value="Carboxypeptidase_A_C_sf"/>
</dbReference>
<dbReference type="InterPro" id="IPR040449">
    <property type="entry name" value="Peptidase_S66_N"/>
</dbReference>
<dbReference type="InterPro" id="IPR027478">
    <property type="entry name" value="LdcA_N"/>
</dbReference>